<feature type="transmembrane region" description="Helical" evidence="6">
    <location>
        <begin position="122"/>
        <end position="141"/>
    </location>
</feature>
<comment type="caution">
    <text evidence="7">The sequence shown here is derived from an EMBL/GenBank/DDBJ whole genome shotgun (WGS) entry which is preliminary data.</text>
</comment>
<organism evidence="7 8">
    <name type="scientific">Mucilaginibacter hurinus</name>
    <dbReference type="NCBI Taxonomy" id="2201324"/>
    <lineage>
        <taxon>Bacteria</taxon>
        <taxon>Pseudomonadati</taxon>
        <taxon>Bacteroidota</taxon>
        <taxon>Sphingobacteriia</taxon>
        <taxon>Sphingobacteriales</taxon>
        <taxon>Sphingobacteriaceae</taxon>
        <taxon>Mucilaginibacter</taxon>
    </lineage>
</organism>
<dbReference type="GO" id="GO:0016020">
    <property type="term" value="C:membrane"/>
    <property type="evidence" value="ECO:0007669"/>
    <property type="project" value="UniProtKB-SubCell"/>
</dbReference>
<name>A0A367GSK6_9SPHI</name>
<comment type="subcellular location">
    <subcellularLocation>
        <location evidence="1">Membrane</location>
        <topology evidence="1">Multi-pass membrane protein</topology>
    </subcellularLocation>
</comment>
<sequence>MTKNTLPATDAATTARYPKSIPYIIGNEAAERFSFYGMRSILATFLVAQFFNPTADPALQGVAVAKANETTHFFVSLAYTMPFIGAIMADWFFGKYKVILYVSMLYCVGHLLLAVYDHDLEGFRMGLLLIAIGAGCIKSCVSANVGDQFDKTNQSLMSKVYGWFYFSINAGSVFATILIPEINARYGSAWAFGIPGVLMALATLIFFMGRKMYVKNPPSGINKNNFVFISLYALFNIGKKKKGEHFLDVAKGAFTPERVEGIKAVYRVMAVFAFIPIYWAMWDQNLSEWVIQAQSLDRHIFGYELLTEQVQTFNPVFLLTFIPVFTYFVYPFFDRIGLKATPLRRIGAGLILTALSFVIIALIQTRIDAGEHPSVWWQILAYMILSAGEVLVSITGLEYAYTQAPKSMKSTMTAIWLLTVAMGNVFVALVNSSIADGGFFSKYQGASYYWLFIGIISVFIMIYLFVAPRLKERSYVLEPEDDNKIIADTNNL</sequence>
<comment type="similarity">
    <text evidence="2">Belongs to the major facilitator superfamily. Proton-dependent oligopeptide transporter (POT/PTR) (TC 2.A.17) family.</text>
</comment>
<dbReference type="GO" id="GO:0022857">
    <property type="term" value="F:transmembrane transporter activity"/>
    <property type="evidence" value="ECO:0007669"/>
    <property type="project" value="InterPro"/>
</dbReference>
<feature type="transmembrane region" description="Helical" evidence="6">
    <location>
        <begin position="33"/>
        <end position="51"/>
    </location>
</feature>
<dbReference type="Pfam" id="PF00854">
    <property type="entry name" value="PTR2"/>
    <property type="match status" value="1"/>
</dbReference>
<feature type="transmembrane region" description="Helical" evidence="6">
    <location>
        <begin position="345"/>
        <end position="363"/>
    </location>
</feature>
<evidence type="ECO:0000256" key="3">
    <source>
        <dbReference type="ARBA" id="ARBA00022692"/>
    </source>
</evidence>
<feature type="transmembrane region" description="Helical" evidence="6">
    <location>
        <begin position="264"/>
        <end position="282"/>
    </location>
</feature>
<evidence type="ECO:0000313" key="7">
    <source>
        <dbReference type="EMBL" id="RCH55846.1"/>
    </source>
</evidence>
<accession>A0A367GSK6</accession>
<keyword evidence="8" id="KW-1185">Reference proteome</keyword>
<dbReference type="PROSITE" id="PS01022">
    <property type="entry name" value="PTR2_1"/>
    <property type="match status" value="1"/>
</dbReference>
<feature type="transmembrane region" description="Helical" evidence="6">
    <location>
        <begin position="375"/>
        <end position="401"/>
    </location>
</feature>
<keyword evidence="5 6" id="KW-0472">Membrane</keyword>
<dbReference type="InterPro" id="IPR018456">
    <property type="entry name" value="PTR2_symporter_CS"/>
</dbReference>
<feature type="transmembrane region" description="Helical" evidence="6">
    <location>
        <begin position="71"/>
        <end position="93"/>
    </location>
</feature>
<proteinExistence type="inferred from homology"/>
<evidence type="ECO:0000313" key="8">
    <source>
        <dbReference type="Proteomes" id="UP000253209"/>
    </source>
</evidence>
<keyword evidence="4 6" id="KW-1133">Transmembrane helix</keyword>
<dbReference type="OrthoDB" id="9772725at2"/>
<dbReference type="InterPro" id="IPR036259">
    <property type="entry name" value="MFS_trans_sf"/>
</dbReference>
<dbReference type="CDD" id="cd17347">
    <property type="entry name" value="MFS_SLC15A1_2_like"/>
    <property type="match status" value="1"/>
</dbReference>
<evidence type="ECO:0000256" key="6">
    <source>
        <dbReference type="SAM" id="Phobius"/>
    </source>
</evidence>
<dbReference type="AlphaFoldDB" id="A0A367GSK6"/>
<dbReference type="GO" id="GO:0006857">
    <property type="term" value="P:oligopeptide transport"/>
    <property type="evidence" value="ECO:0007669"/>
    <property type="project" value="InterPro"/>
</dbReference>
<dbReference type="Gene3D" id="1.20.1250.20">
    <property type="entry name" value="MFS general substrate transporter like domains"/>
    <property type="match status" value="2"/>
</dbReference>
<dbReference type="InterPro" id="IPR000109">
    <property type="entry name" value="POT_fam"/>
</dbReference>
<keyword evidence="3 6" id="KW-0812">Transmembrane</keyword>
<evidence type="ECO:0000256" key="5">
    <source>
        <dbReference type="ARBA" id="ARBA00023136"/>
    </source>
</evidence>
<protein>
    <submittedName>
        <fullName evidence="7">MFS transporter</fullName>
    </submittedName>
</protein>
<dbReference type="PANTHER" id="PTHR11654">
    <property type="entry name" value="OLIGOPEPTIDE TRANSPORTER-RELATED"/>
    <property type="match status" value="1"/>
</dbReference>
<gene>
    <name evidence="7" type="ORF">DJ568_03565</name>
</gene>
<feature type="transmembrane region" description="Helical" evidence="6">
    <location>
        <begin position="313"/>
        <end position="333"/>
    </location>
</feature>
<feature type="transmembrane region" description="Helical" evidence="6">
    <location>
        <begin position="188"/>
        <end position="207"/>
    </location>
</feature>
<dbReference type="EMBL" id="QGDC01000002">
    <property type="protein sequence ID" value="RCH55846.1"/>
    <property type="molecule type" value="Genomic_DNA"/>
</dbReference>
<reference evidence="7 8" key="1">
    <citation type="submission" date="2018-05" db="EMBL/GenBank/DDBJ databases">
        <title>Mucilaginibacter hurinus sp. nov., isolated from briquette warehouse soil.</title>
        <authorList>
            <person name="Choi L."/>
        </authorList>
    </citation>
    <scope>NUCLEOTIDE SEQUENCE [LARGE SCALE GENOMIC DNA]</scope>
    <source>
        <strain evidence="7 8">ZR32</strain>
    </source>
</reference>
<dbReference type="Proteomes" id="UP000253209">
    <property type="component" value="Unassembled WGS sequence"/>
</dbReference>
<evidence type="ECO:0000256" key="2">
    <source>
        <dbReference type="ARBA" id="ARBA00005982"/>
    </source>
</evidence>
<feature type="transmembrane region" description="Helical" evidence="6">
    <location>
        <begin position="98"/>
        <end position="116"/>
    </location>
</feature>
<feature type="transmembrane region" description="Helical" evidence="6">
    <location>
        <begin position="413"/>
        <end position="435"/>
    </location>
</feature>
<dbReference type="SUPFAM" id="SSF103473">
    <property type="entry name" value="MFS general substrate transporter"/>
    <property type="match status" value="1"/>
</dbReference>
<feature type="transmembrane region" description="Helical" evidence="6">
    <location>
        <begin position="447"/>
        <end position="466"/>
    </location>
</feature>
<evidence type="ECO:0000256" key="4">
    <source>
        <dbReference type="ARBA" id="ARBA00022989"/>
    </source>
</evidence>
<feature type="transmembrane region" description="Helical" evidence="6">
    <location>
        <begin position="162"/>
        <end position="182"/>
    </location>
</feature>
<evidence type="ECO:0000256" key="1">
    <source>
        <dbReference type="ARBA" id="ARBA00004141"/>
    </source>
</evidence>
<dbReference type="RefSeq" id="WP_114003881.1">
    <property type="nucleotide sequence ID" value="NZ_QGDC01000002.1"/>
</dbReference>